<comment type="similarity">
    <text evidence="2">Belongs to the CorA metal ion transporter (MIT) (TC 1.A.35) family.</text>
</comment>
<dbReference type="CDD" id="cd12822">
    <property type="entry name" value="TmCorA-like"/>
    <property type="match status" value="1"/>
</dbReference>
<dbReference type="SUPFAM" id="SSF144083">
    <property type="entry name" value="Magnesium transport protein CorA, transmembrane region"/>
    <property type="match status" value="1"/>
</dbReference>
<evidence type="ECO:0000256" key="5">
    <source>
        <dbReference type="ARBA" id="ARBA00022692"/>
    </source>
</evidence>
<dbReference type="SUPFAM" id="SSF143865">
    <property type="entry name" value="CorA soluble domain-like"/>
    <property type="match status" value="1"/>
</dbReference>
<organism evidence="9 10">
    <name type="scientific">Actinoplanes oblitus</name>
    <dbReference type="NCBI Taxonomy" id="3040509"/>
    <lineage>
        <taxon>Bacteria</taxon>
        <taxon>Bacillati</taxon>
        <taxon>Actinomycetota</taxon>
        <taxon>Actinomycetes</taxon>
        <taxon>Micromonosporales</taxon>
        <taxon>Micromonosporaceae</taxon>
        <taxon>Actinoplanes</taxon>
    </lineage>
</organism>
<evidence type="ECO:0000256" key="4">
    <source>
        <dbReference type="ARBA" id="ARBA00022475"/>
    </source>
</evidence>
<keyword evidence="5 8" id="KW-0812">Transmembrane</keyword>
<dbReference type="InterPro" id="IPR045861">
    <property type="entry name" value="CorA_cytoplasmic_dom"/>
</dbReference>
<proteinExistence type="inferred from homology"/>
<dbReference type="InterPro" id="IPR002523">
    <property type="entry name" value="MgTranspt_CorA/ZnTranspt_ZntB"/>
</dbReference>
<evidence type="ECO:0000256" key="1">
    <source>
        <dbReference type="ARBA" id="ARBA00004651"/>
    </source>
</evidence>
<keyword evidence="6 8" id="KW-1133">Transmembrane helix</keyword>
<dbReference type="Proteomes" id="UP001240150">
    <property type="component" value="Chromosome"/>
</dbReference>
<dbReference type="EMBL" id="CP126980">
    <property type="protein sequence ID" value="WIM94972.1"/>
    <property type="molecule type" value="Genomic_DNA"/>
</dbReference>
<accession>A0ABY8WBW2</accession>
<keyword evidence="4" id="KW-1003">Cell membrane</keyword>
<gene>
    <name evidence="9" type="ORF">ACTOB_007033</name>
</gene>
<dbReference type="PANTHER" id="PTHR46494:SF1">
    <property type="entry name" value="CORA FAMILY METAL ION TRANSPORTER (EUROFUNG)"/>
    <property type="match status" value="1"/>
</dbReference>
<dbReference type="Pfam" id="PF01544">
    <property type="entry name" value="CorA"/>
    <property type="match status" value="1"/>
</dbReference>
<evidence type="ECO:0000256" key="6">
    <source>
        <dbReference type="ARBA" id="ARBA00022989"/>
    </source>
</evidence>
<keyword evidence="10" id="KW-1185">Reference proteome</keyword>
<evidence type="ECO:0000256" key="3">
    <source>
        <dbReference type="ARBA" id="ARBA00022448"/>
    </source>
</evidence>
<dbReference type="PANTHER" id="PTHR46494">
    <property type="entry name" value="CORA FAMILY METAL ION TRANSPORTER (EUROFUNG)"/>
    <property type="match status" value="1"/>
</dbReference>
<dbReference type="RefSeq" id="WP_284916230.1">
    <property type="nucleotide sequence ID" value="NZ_CP126980.1"/>
</dbReference>
<evidence type="ECO:0000256" key="2">
    <source>
        <dbReference type="ARBA" id="ARBA00009765"/>
    </source>
</evidence>
<evidence type="ECO:0000313" key="9">
    <source>
        <dbReference type="EMBL" id="WIM94972.1"/>
    </source>
</evidence>
<dbReference type="Gene3D" id="3.30.460.20">
    <property type="entry name" value="CorA soluble domain-like"/>
    <property type="match status" value="1"/>
</dbReference>
<name>A0ABY8WBW2_9ACTN</name>
<keyword evidence="7 8" id="KW-0472">Membrane</keyword>
<keyword evidence="3" id="KW-0813">Transport</keyword>
<reference evidence="9 10" key="1">
    <citation type="submission" date="2023-06" db="EMBL/GenBank/DDBJ databases">
        <authorList>
            <person name="Yushchuk O."/>
            <person name="Binda E."/>
            <person name="Ruckert-Reed C."/>
            <person name="Fedorenko V."/>
            <person name="Kalinowski J."/>
            <person name="Marinelli F."/>
        </authorList>
    </citation>
    <scope>NUCLEOTIDE SEQUENCE [LARGE SCALE GENOMIC DNA]</scope>
    <source>
        <strain evidence="9 10">NRRL 3884</strain>
    </source>
</reference>
<comment type="subcellular location">
    <subcellularLocation>
        <location evidence="1">Cell membrane</location>
        <topology evidence="1">Multi-pass membrane protein</topology>
    </subcellularLocation>
</comment>
<evidence type="ECO:0000256" key="7">
    <source>
        <dbReference type="ARBA" id="ARBA00023136"/>
    </source>
</evidence>
<feature type="transmembrane region" description="Helical" evidence="8">
    <location>
        <begin position="306"/>
        <end position="327"/>
    </location>
</feature>
<evidence type="ECO:0000256" key="8">
    <source>
        <dbReference type="SAM" id="Phobius"/>
    </source>
</evidence>
<dbReference type="InterPro" id="IPR045863">
    <property type="entry name" value="CorA_TM1_TM2"/>
</dbReference>
<feature type="transmembrane region" description="Helical" evidence="8">
    <location>
        <begin position="277"/>
        <end position="294"/>
    </location>
</feature>
<sequence length="333" mass="37253">MTTVISCPVQTRLYAEGRVIEQDFGFDALAGHLREHPASFAWVDLYQPQPADLAAVAEEFDLHPLAVEDALAEHERPKLDHYPGHLFINVYAVEYRPAETGPRTDKTEISAFITKRVLITVRKADSDVRRLIERWDTEPHLAVQGGVNYLVYGLLDLVVDGQYAAARAIDEAMDSVEDVMLGEGGAPRPVRLRGFALRRALAALRRAVAPMPDLVHEVDRAEIELVNDHLKPYYRDVEDHAQRTVESIEHSLTRINELLDADLAEQSNVLNDVTRKLAAWAAIIAVPTALTGYFGQNLPYPGFGKFWGFLQSLALIAVSASALFFYLKKRGWL</sequence>
<protein>
    <submittedName>
        <fullName evidence="9">Magnesium transporter CorA family protein</fullName>
    </submittedName>
</protein>
<dbReference type="Gene3D" id="1.20.58.340">
    <property type="entry name" value="Magnesium transport protein CorA, transmembrane region"/>
    <property type="match status" value="2"/>
</dbReference>
<evidence type="ECO:0000313" key="10">
    <source>
        <dbReference type="Proteomes" id="UP001240150"/>
    </source>
</evidence>